<dbReference type="Proteomes" id="UP001175271">
    <property type="component" value="Unassembled WGS sequence"/>
</dbReference>
<evidence type="ECO:0000313" key="3">
    <source>
        <dbReference type="Proteomes" id="UP001175271"/>
    </source>
</evidence>
<dbReference type="EMBL" id="JAUCMV010000004">
    <property type="protein sequence ID" value="KAK0401088.1"/>
    <property type="molecule type" value="Genomic_DNA"/>
</dbReference>
<feature type="transmembrane region" description="Helical" evidence="1">
    <location>
        <begin position="268"/>
        <end position="291"/>
    </location>
</feature>
<dbReference type="Gene3D" id="1.20.1070.10">
    <property type="entry name" value="Rhodopsin 7-helix transmembrane proteins"/>
    <property type="match status" value="1"/>
</dbReference>
<proteinExistence type="predicted"/>
<feature type="transmembrane region" description="Helical" evidence="1">
    <location>
        <begin position="102"/>
        <end position="127"/>
    </location>
</feature>
<feature type="transmembrane region" description="Helical" evidence="1">
    <location>
        <begin position="148"/>
        <end position="178"/>
    </location>
</feature>
<organism evidence="2 3">
    <name type="scientific">Steinernema hermaphroditum</name>
    <dbReference type="NCBI Taxonomy" id="289476"/>
    <lineage>
        <taxon>Eukaryota</taxon>
        <taxon>Metazoa</taxon>
        <taxon>Ecdysozoa</taxon>
        <taxon>Nematoda</taxon>
        <taxon>Chromadorea</taxon>
        <taxon>Rhabditida</taxon>
        <taxon>Tylenchina</taxon>
        <taxon>Panagrolaimomorpha</taxon>
        <taxon>Strongyloidoidea</taxon>
        <taxon>Steinernematidae</taxon>
        <taxon>Steinernema</taxon>
    </lineage>
</organism>
<gene>
    <name evidence="2" type="ORF">QR680_015586</name>
</gene>
<dbReference type="SUPFAM" id="SSF81321">
    <property type="entry name" value="Family A G protein-coupled receptor-like"/>
    <property type="match status" value="1"/>
</dbReference>
<dbReference type="Pfam" id="PF10321">
    <property type="entry name" value="7TM_GPCR_Srt"/>
    <property type="match status" value="1"/>
</dbReference>
<sequence length="328" mass="37125">MDLFFFHHDDYERLYNCTGVDPANSGSPSFGLGLAYILVGIPLEILYIPCMIVLLKRELRQHSCYKLMFLLGLFDIVTIFIIAPITGYLTMEGAVYCTHSTLIYICGIAVMFLWCGTCMTSVTLGINRIFDLWSPSWTQTLFGGRRTYWWFAPPFIYGFGMAWVTHTFCYSTLGYGWFNNPYIGMNRTGVDPLQYTSVSHAFNNVSVIILLTAIYITLAISVYIKCRGVNSVRISKIQKQLIFQSCLVCFFVIFADAVYVYAQYLPVPAWLVIAGHWGWIACHGSAVVIYLSCNETIRKGLFELFRVTTMRAQLSATVTAHHQSATIS</sequence>
<accession>A0AA39LL09</accession>
<name>A0AA39LL09_9BILA</name>
<feature type="transmembrane region" description="Helical" evidence="1">
    <location>
        <begin position="241"/>
        <end position="262"/>
    </location>
</feature>
<feature type="transmembrane region" description="Helical" evidence="1">
    <location>
        <begin position="198"/>
        <end position="220"/>
    </location>
</feature>
<feature type="transmembrane region" description="Helical" evidence="1">
    <location>
        <begin position="67"/>
        <end position="90"/>
    </location>
</feature>
<dbReference type="AlphaFoldDB" id="A0AA39LL09"/>
<keyword evidence="3" id="KW-1185">Reference proteome</keyword>
<dbReference type="InterPro" id="IPR019425">
    <property type="entry name" value="7TM_GPCR_serpentine_rcpt_Srt"/>
</dbReference>
<reference evidence="2" key="1">
    <citation type="submission" date="2023-06" db="EMBL/GenBank/DDBJ databases">
        <title>Genomic analysis of the entomopathogenic nematode Steinernema hermaphroditum.</title>
        <authorList>
            <person name="Schwarz E.M."/>
            <person name="Heppert J.K."/>
            <person name="Baniya A."/>
            <person name="Schwartz H.T."/>
            <person name="Tan C.-H."/>
            <person name="Antoshechkin I."/>
            <person name="Sternberg P.W."/>
            <person name="Goodrich-Blair H."/>
            <person name="Dillman A.R."/>
        </authorList>
    </citation>
    <scope>NUCLEOTIDE SEQUENCE</scope>
    <source>
        <strain evidence="2">PS9179</strain>
        <tissue evidence="2">Whole animal</tissue>
    </source>
</reference>
<dbReference type="PANTHER" id="PTHR23021:SF11">
    <property type="entry name" value="SERPENTINE RECEPTOR, CLASS T"/>
    <property type="match status" value="1"/>
</dbReference>
<protein>
    <submittedName>
        <fullName evidence="2">Uncharacterized protein</fullName>
    </submittedName>
</protein>
<comment type="caution">
    <text evidence="2">The sequence shown here is derived from an EMBL/GenBank/DDBJ whole genome shotgun (WGS) entry which is preliminary data.</text>
</comment>
<evidence type="ECO:0000256" key="1">
    <source>
        <dbReference type="SAM" id="Phobius"/>
    </source>
</evidence>
<feature type="transmembrane region" description="Helical" evidence="1">
    <location>
        <begin position="34"/>
        <end position="55"/>
    </location>
</feature>
<keyword evidence="1" id="KW-0812">Transmembrane</keyword>
<keyword evidence="1" id="KW-1133">Transmembrane helix</keyword>
<keyword evidence="1" id="KW-0472">Membrane</keyword>
<dbReference type="PANTHER" id="PTHR23021">
    <property type="entry name" value="SERPENTINE RECEPTOR, CLASS T"/>
    <property type="match status" value="1"/>
</dbReference>
<evidence type="ECO:0000313" key="2">
    <source>
        <dbReference type="EMBL" id="KAK0401088.1"/>
    </source>
</evidence>